<evidence type="ECO:0000313" key="3">
    <source>
        <dbReference type="Proteomes" id="UP000193689"/>
    </source>
</evidence>
<feature type="compositionally biased region" description="Polar residues" evidence="1">
    <location>
        <begin position="35"/>
        <end position="44"/>
    </location>
</feature>
<sequence>MASLGQRIKDALSSDHSSEAERGDDDHRTPGAFPSDQNTGTTDVGQPHVGSKSAPSGHTHLGGTSDDPISASTSSHHKKLHKKNDRRSSSSSDSSVDSVDSDYMPSNTANDRQYDSRSAGSNAVPLVARMTHTILPLTDTVLTWPPAPVESVLVKLAMIVPFSQLTGMTLIQRLPLQTCQRKVTVTTMRTLQRAWV</sequence>
<protein>
    <submittedName>
        <fullName evidence="2">Uncharacterized protein</fullName>
    </submittedName>
</protein>
<comment type="caution">
    <text evidence="2">The sequence shown here is derived from an EMBL/GenBank/DDBJ whole genome shotgun (WGS) entry which is preliminary data.</text>
</comment>
<proteinExistence type="predicted"/>
<feature type="compositionally biased region" description="Polar residues" evidence="1">
    <location>
        <begin position="104"/>
        <end position="118"/>
    </location>
</feature>
<evidence type="ECO:0000256" key="1">
    <source>
        <dbReference type="SAM" id="MobiDB-lite"/>
    </source>
</evidence>
<name>A0A1Y2DG14_9PEZI</name>
<evidence type="ECO:0000313" key="2">
    <source>
        <dbReference type="EMBL" id="ORY58233.1"/>
    </source>
</evidence>
<dbReference type="AlphaFoldDB" id="A0A1Y2DG14"/>
<feature type="region of interest" description="Disordered" evidence="1">
    <location>
        <begin position="1"/>
        <end position="118"/>
    </location>
</feature>
<organism evidence="2 3">
    <name type="scientific">Pseudomassariella vexata</name>
    <dbReference type="NCBI Taxonomy" id="1141098"/>
    <lineage>
        <taxon>Eukaryota</taxon>
        <taxon>Fungi</taxon>
        <taxon>Dikarya</taxon>
        <taxon>Ascomycota</taxon>
        <taxon>Pezizomycotina</taxon>
        <taxon>Sordariomycetes</taxon>
        <taxon>Xylariomycetidae</taxon>
        <taxon>Amphisphaeriales</taxon>
        <taxon>Pseudomassariaceae</taxon>
        <taxon>Pseudomassariella</taxon>
    </lineage>
</organism>
<dbReference type="RefSeq" id="XP_040711268.1">
    <property type="nucleotide sequence ID" value="XM_040864428.1"/>
</dbReference>
<dbReference type="Proteomes" id="UP000193689">
    <property type="component" value="Unassembled WGS sequence"/>
</dbReference>
<accession>A0A1Y2DG14</accession>
<feature type="compositionally biased region" description="Basic residues" evidence="1">
    <location>
        <begin position="75"/>
        <end position="85"/>
    </location>
</feature>
<gene>
    <name evidence="2" type="ORF">BCR38DRAFT_489703</name>
</gene>
<feature type="compositionally biased region" description="Low complexity" evidence="1">
    <location>
        <begin position="89"/>
        <end position="102"/>
    </location>
</feature>
<dbReference type="InParanoid" id="A0A1Y2DG14"/>
<dbReference type="EMBL" id="MCFJ01000017">
    <property type="protein sequence ID" value="ORY58233.1"/>
    <property type="molecule type" value="Genomic_DNA"/>
</dbReference>
<dbReference type="GeneID" id="63780640"/>
<reference evidence="2 3" key="1">
    <citation type="submission" date="2016-07" db="EMBL/GenBank/DDBJ databases">
        <title>Pervasive Adenine N6-methylation of Active Genes in Fungi.</title>
        <authorList>
            <consortium name="DOE Joint Genome Institute"/>
            <person name="Mondo S.J."/>
            <person name="Dannebaum R.O."/>
            <person name="Kuo R.C."/>
            <person name="Labutti K."/>
            <person name="Haridas S."/>
            <person name="Kuo A."/>
            <person name="Salamov A."/>
            <person name="Ahrendt S.R."/>
            <person name="Lipzen A."/>
            <person name="Sullivan W."/>
            <person name="Andreopoulos W.B."/>
            <person name="Clum A."/>
            <person name="Lindquist E."/>
            <person name="Daum C."/>
            <person name="Ramamoorthy G.K."/>
            <person name="Gryganskyi A."/>
            <person name="Culley D."/>
            <person name="Magnuson J.K."/>
            <person name="James T.Y."/>
            <person name="O'Malley M.A."/>
            <person name="Stajich J.E."/>
            <person name="Spatafora J.W."/>
            <person name="Visel A."/>
            <person name="Grigoriev I.V."/>
        </authorList>
    </citation>
    <scope>NUCLEOTIDE SEQUENCE [LARGE SCALE GENOMIC DNA]</scope>
    <source>
        <strain evidence="2 3">CBS 129021</strain>
    </source>
</reference>
<keyword evidence="3" id="KW-1185">Reference proteome</keyword>
<feature type="compositionally biased region" description="Basic and acidic residues" evidence="1">
    <location>
        <begin position="7"/>
        <end position="29"/>
    </location>
</feature>